<dbReference type="SUPFAM" id="SSF63737">
    <property type="entry name" value="Leukotriene A4 hydrolase N-terminal domain"/>
    <property type="match status" value="1"/>
</dbReference>
<dbReference type="Gene3D" id="1.10.390.10">
    <property type="entry name" value="Neutral Protease Domain 2"/>
    <property type="match status" value="1"/>
</dbReference>
<dbReference type="PANTHER" id="PTHR11533:SF297">
    <property type="entry name" value="AMINOPEPTIDASE N"/>
    <property type="match status" value="1"/>
</dbReference>
<dbReference type="SUPFAM" id="SSF55486">
    <property type="entry name" value="Metalloproteases ('zincins'), catalytic domain"/>
    <property type="match status" value="1"/>
</dbReference>
<evidence type="ECO:0000256" key="1">
    <source>
        <dbReference type="ARBA" id="ARBA00000098"/>
    </source>
</evidence>
<dbReference type="CDD" id="cd09603">
    <property type="entry name" value="M1_APN_like"/>
    <property type="match status" value="1"/>
</dbReference>
<feature type="chain" id="PRO_5038679172" description="Aminopeptidase N" evidence="13">
    <location>
        <begin position="23"/>
        <end position="469"/>
    </location>
</feature>
<dbReference type="PROSITE" id="PS51257">
    <property type="entry name" value="PROKAR_LIPOPROTEIN"/>
    <property type="match status" value="1"/>
</dbReference>
<sequence>MRSTNRQVAVLLAILMSTLACGPSEGVARPVERLSGQAGAPGIGDSDFPLDGNGGYDVSHYALKLGYTPSSRRLDGVATIQATAKQGLSQFNLDLKGFKVGEVSVDGAAATFSRTGHELTVTPAAPLRQGSAFNVKVAYAGVPQPVVDSSNLGRYGFIPTPDGAFVACEPNGARTWFPGNDHPADKATFDFEITVPKGATALANGELTGKPQTSGDLTTFKWREAHPMATYLATATVGRFQLREGKTPGGIRALAAVDPKFTRSLDKLYKLSAEITDYWGTVFGRYPFSSTGGVIDDFTAGYALENQTKPLYGGFDPGEDIIAHELAHQWFGNSLSIERWRDLWLNEGFATYAEWLWAEHKGTGTSDASFRAFYERPAKDPIWTYPPGRAKPSDLFNESVYNRGAMTLHALRGAIGDETFFKLLKTWTSEHQYGNVTTEQFVTLAERLSGKQLDTLFDTWLFQPGRPAI</sequence>
<dbReference type="GO" id="GO:0006508">
    <property type="term" value="P:proteolysis"/>
    <property type="evidence" value="ECO:0007669"/>
    <property type="project" value="UniProtKB-KW"/>
</dbReference>
<dbReference type="Pfam" id="PF01433">
    <property type="entry name" value="Peptidase_M1"/>
    <property type="match status" value="1"/>
</dbReference>
<comment type="caution">
    <text evidence="16">The sequence shown here is derived from an EMBL/GenBank/DDBJ whole genome shotgun (WGS) entry which is preliminary data.</text>
</comment>
<reference evidence="16" key="1">
    <citation type="journal article" date="2014" name="Int. J. Syst. Evol. Microbiol.">
        <title>Complete genome sequence of Corynebacterium casei LMG S-19264T (=DSM 44701T), isolated from a smear-ripened cheese.</title>
        <authorList>
            <consortium name="US DOE Joint Genome Institute (JGI-PGF)"/>
            <person name="Walter F."/>
            <person name="Albersmeier A."/>
            <person name="Kalinowski J."/>
            <person name="Ruckert C."/>
        </authorList>
    </citation>
    <scope>NUCLEOTIDE SEQUENCE</scope>
    <source>
        <strain evidence="16">CGMCC 4.7430</strain>
    </source>
</reference>
<dbReference type="RefSeq" id="WP_189141919.1">
    <property type="nucleotide sequence ID" value="NZ_BMNK01000011.1"/>
</dbReference>
<evidence type="ECO:0000256" key="11">
    <source>
        <dbReference type="ARBA" id="ARBA00029811"/>
    </source>
</evidence>
<evidence type="ECO:0000256" key="13">
    <source>
        <dbReference type="SAM" id="SignalP"/>
    </source>
</evidence>
<dbReference type="InterPro" id="IPR050344">
    <property type="entry name" value="Peptidase_M1_aminopeptidases"/>
</dbReference>
<organism evidence="16 17">
    <name type="scientific">Nonomuraea glycinis</name>
    <dbReference type="NCBI Taxonomy" id="2047744"/>
    <lineage>
        <taxon>Bacteria</taxon>
        <taxon>Bacillati</taxon>
        <taxon>Actinomycetota</taxon>
        <taxon>Actinomycetes</taxon>
        <taxon>Streptosporangiales</taxon>
        <taxon>Streptosporangiaceae</taxon>
        <taxon>Nonomuraea</taxon>
    </lineage>
</organism>
<dbReference type="Pfam" id="PF17900">
    <property type="entry name" value="Peptidase_M1_N"/>
    <property type="match status" value="1"/>
</dbReference>
<dbReference type="InterPro" id="IPR045357">
    <property type="entry name" value="Aminopeptidase_N-like_N"/>
</dbReference>
<comment type="similarity">
    <text evidence="3">Belongs to the peptidase M1 family.</text>
</comment>
<dbReference type="PANTHER" id="PTHR11533">
    <property type="entry name" value="PROTEASE M1 ZINC METALLOPROTEASE"/>
    <property type="match status" value="1"/>
</dbReference>
<name>A0A918A950_9ACTN</name>
<evidence type="ECO:0000313" key="16">
    <source>
        <dbReference type="EMBL" id="GGP12061.1"/>
    </source>
</evidence>
<dbReference type="PRINTS" id="PR00756">
    <property type="entry name" value="ALADIPTASE"/>
</dbReference>
<accession>A0A918A950</accession>
<keyword evidence="8" id="KW-0378">Hydrolase</keyword>
<evidence type="ECO:0000256" key="12">
    <source>
        <dbReference type="ARBA" id="ARBA00031533"/>
    </source>
</evidence>
<evidence type="ECO:0000256" key="9">
    <source>
        <dbReference type="ARBA" id="ARBA00022833"/>
    </source>
</evidence>
<dbReference type="EMBL" id="BMNK01000011">
    <property type="protein sequence ID" value="GGP12061.1"/>
    <property type="molecule type" value="Genomic_DNA"/>
</dbReference>
<dbReference type="GO" id="GO:0008237">
    <property type="term" value="F:metallopeptidase activity"/>
    <property type="evidence" value="ECO:0007669"/>
    <property type="project" value="UniProtKB-KW"/>
</dbReference>
<keyword evidence="17" id="KW-1185">Reference proteome</keyword>
<evidence type="ECO:0000259" key="14">
    <source>
        <dbReference type="Pfam" id="PF01433"/>
    </source>
</evidence>
<dbReference type="AlphaFoldDB" id="A0A918A950"/>
<dbReference type="EC" id="3.4.11.2" evidence="4"/>
<keyword evidence="10" id="KW-0482">Metalloprotease</keyword>
<keyword evidence="13" id="KW-0732">Signal</keyword>
<comment type="catalytic activity">
    <reaction evidence="1">
        <text>Release of an N-terminal amino acid, Xaa-|-Yaa- from a peptide, amide or arylamide. Xaa is preferably Ala, but may be most amino acids including Pro (slow action). When a terminal hydrophobic residue is followed by a prolyl residue, the two may be released as an intact Xaa-Pro dipeptide.</text>
        <dbReference type="EC" id="3.4.11.2"/>
    </reaction>
</comment>
<keyword evidence="6" id="KW-0645">Protease</keyword>
<evidence type="ECO:0000313" key="17">
    <source>
        <dbReference type="Proteomes" id="UP000660745"/>
    </source>
</evidence>
<comment type="cofactor">
    <cofactor evidence="2">
        <name>Zn(2+)</name>
        <dbReference type="ChEBI" id="CHEBI:29105"/>
    </cofactor>
</comment>
<evidence type="ECO:0000259" key="15">
    <source>
        <dbReference type="Pfam" id="PF17900"/>
    </source>
</evidence>
<evidence type="ECO:0000256" key="5">
    <source>
        <dbReference type="ARBA" id="ARBA00015611"/>
    </source>
</evidence>
<dbReference type="GO" id="GO:0008270">
    <property type="term" value="F:zinc ion binding"/>
    <property type="evidence" value="ECO:0007669"/>
    <property type="project" value="InterPro"/>
</dbReference>
<feature type="domain" description="Aminopeptidase N-like N-terminal" evidence="15">
    <location>
        <begin position="59"/>
        <end position="232"/>
    </location>
</feature>
<evidence type="ECO:0000256" key="7">
    <source>
        <dbReference type="ARBA" id="ARBA00022723"/>
    </source>
</evidence>
<dbReference type="InterPro" id="IPR042097">
    <property type="entry name" value="Aminopeptidase_N-like_N_sf"/>
</dbReference>
<keyword evidence="7" id="KW-0479">Metal-binding</keyword>
<dbReference type="Proteomes" id="UP000660745">
    <property type="component" value="Unassembled WGS sequence"/>
</dbReference>
<proteinExistence type="inferred from homology"/>
<feature type="domain" description="Peptidase M1 membrane alanine aminopeptidase" evidence="14">
    <location>
        <begin position="320"/>
        <end position="460"/>
    </location>
</feature>
<gene>
    <name evidence="16" type="ORF">GCM10012278_58310</name>
</gene>
<keyword evidence="9" id="KW-0862">Zinc</keyword>
<evidence type="ECO:0000256" key="2">
    <source>
        <dbReference type="ARBA" id="ARBA00001947"/>
    </source>
</evidence>
<evidence type="ECO:0000256" key="10">
    <source>
        <dbReference type="ARBA" id="ARBA00023049"/>
    </source>
</evidence>
<dbReference type="InterPro" id="IPR027268">
    <property type="entry name" value="Peptidase_M4/M1_CTD_sf"/>
</dbReference>
<reference evidence="16" key="2">
    <citation type="submission" date="2020-09" db="EMBL/GenBank/DDBJ databases">
        <authorList>
            <person name="Sun Q."/>
            <person name="Zhou Y."/>
        </authorList>
    </citation>
    <scope>NUCLEOTIDE SEQUENCE</scope>
    <source>
        <strain evidence="16">CGMCC 4.7430</strain>
    </source>
</reference>
<dbReference type="Gene3D" id="2.60.40.1730">
    <property type="entry name" value="tricorn interacting facor f3 domain"/>
    <property type="match status" value="1"/>
</dbReference>
<dbReference type="InterPro" id="IPR014782">
    <property type="entry name" value="Peptidase_M1_dom"/>
</dbReference>
<evidence type="ECO:0000256" key="8">
    <source>
        <dbReference type="ARBA" id="ARBA00022801"/>
    </source>
</evidence>
<evidence type="ECO:0000256" key="4">
    <source>
        <dbReference type="ARBA" id="ARBA00012564"/>
    </source>
</evidence>
<evidence type="ECO:0000256" key="3">
    <source>
        <dbReference type="ARBA" id="ARBA00010136"/>
    </source>
</evidence>
<dbReference type="InterPro" id="IPR001930">
    <property type="entry name" value="Peptidase_M1"/>
</dbReference>
<protein>
    <recommendedName>
        <fullName evidence="5">Aminopeptidase N</fullName>
        <ecNumber evidence="4">3.4.11.2</ecNumber>
    </recommendedName>
    <alternativeName>
        <fullName evidence="11">Alanine aminopeptidase</fullName>
    </alternativeName>
    <alternativeName>
        <fullName evidence="12">Lysyl aminopeptidase</fullName>
    </alternativeName>
</protein>
<dbReference type="GO" id="GO:0016285">
    <property type="term" value="F:alanyl aminopeptidase activity"/>
    <property type="evidence" value="ECO:0007669"/>
    <property type="project" value="UniProtKB-EC"/>
</dbReference>
<feature type="signal peptide" evidence="13">
    <location>
        <begin position="1"/>
        <end position="22"/>
    </location>
</feature>
<evidence type="ECO:0000256" key="6">
    <source>
        <dbReference type="ARBA" id="ARBA00022670"/>
    </source>
</evidence>